<name>W8TD14_PEPAC</name>
<evidence type="ECO:0000313" key="10">
    <source>
        <dbReference type="EMBL" id="AHM55698.1"/>
    </source>
</evidence>
<keyword evidence="7 8" id="KW-0275">Fatty acid biosynthesis</keyword>
<keyword evidence="1 8" id="KW-0444">Lipid biosynthesis</keyword>
<evidence type="ECO:0000256" key="3">
    <source>
        <dbReference type="ARBA" id="ARBA00022723"/>
    </source>
</evidence>
<dbReference type="Proteomes" id="UP000019591">
    <property type="component" value="Chromosome"/>
</dbReference>
<dbReference type="GO" id="GO:0005737">
    <property type="term" value="C:cytoplasm"/>
    <property type="evidence" value="ECO:0007669"/>
    <property type="project" value="UniProtKB-SubCell"/>
</dbReference>
<dbReference type="Gene3D" id="3.90.470.20">
    <property type="entry name" value="4'-phosphopantetheinyl transferase domain"/>
    <property type="match status" value="1"/>
</dbReference>
<evidence type="ECO:0000256" key="1">
    <source>
        <dbReference type="ARBA" id="ARBA00022516"/>
    </source>
</evidence>
<dbReference type="EMBL" id="CP007452">
    <property type="protein sequence ID" value="AHM55698.1"/>
    <property type="molecule type" value="Genomic_DNA"/>
</dbReference>
<dbReference type="OrthoDB" id="517356at2"/>
<accession>W8TD14</accession>
<evidence type="ECO:0000256" key="8">
    <source>
        <dbReference type="HAMAP-Rule" id="MF_00101"/>
    </source>
</evidence>
<dbReference type="PATRIC" id="fig|1286171.3.peg.336"/>
<proteinExistence type="inferred from homology"/>
<feature type="binding site" evidence="8">
    <location>
        <position position="58"/>
    </location>
    <ligand>
        <name>Mg(2+)</name>
        <dbReference type="ChEBI" id="CHEBI:18420"/>
    </ligand>
</feature>
<evidence type="ECO:0000256" key="6">
    <source>
        <dbReference type="ARBA" id="ARBA00023098"/>
    </source>
</evidence>
<dbReference type="HAMAP" id="MF_00101">
    <property type="entry name" value="AcpS"/>
    <property type="match status" value="1"/>
</dbReference>
<organism evidence="10 11">
    <name type="scientific">Peptoclostridium acidaminophilum DSM 3953</name>
    <dbReference type="NCBI Taxonomy" id="1286171"/>
    <lineage>
        <taxon>Bacteria</taxon>
        <taxon>Bacillati</taxon>
        <taxon>Bacillota</taxon>
        <taxon>Clostridia</taxon>
        <taxon>Peptostreptococcales</taxon>
        <taxon>Peptoclostridiaceae</taxon>
        <taxon>Peptoclostridium</taxon>
    </lineage>
</organism>
<dbReference type="KEGG" id="eac:EAL2_c03950"/>
<sequence>MSDVVGIGIDIVEIERIKKAISKNPRFLERIFTKRERDYFEHKKFSPATIAGNFAAKEAVVKALGTGIRDISFAEIEILRDAFGKPIVTVGGRLESICQAKGIGDIQISISHSKYYAVANAIATNRGD</sequence>
<dbReference type="GO" id="GO:0000287">
    <property type="term" value="F:magnesium ion binding"/>
    <property type="evidence" value="ECO:0007669"/>
    <property type="project" value="UniProtKB-UniRule"/>
</dbReference>
<keyword evidence="8" id="KW-0963">Cytoplasm</keyword>
<dbReference type="RefSeq" id="WP_025434736.1">
    <property type="nucleotide sequence ID" value="NZ_CP007452.1"/>
</dbReference>
<evidence type="ECO:0000256" key="4">
    <source>
        <dbReference type="ARBA" id="ARBA00022832"/>
    </source>
</evidence>
<dbReference type="NCBIfam" id="TIGR00516">
    <property type="entry name" value="acpS"/>
    <property type="match status" value="1"/>
</dbReference>
<feature type="binding site" evidence="8">
    <location>
        <position position="10"/>
    </location>
    <ligand>
        <name>Mg(2+)</name>
        <dbReference type="ChEBI" id="CHEBI:18420"/>
    </ligand>
</feature>
<gene>
    <name evidence="8 10" type="primary">acpS</name>
    <name evidence="10" type="ORF">EAL2_c03950</name>
</gene>
<dbReference type="NCBIfam" id="TIGR00556">
    <property type="entry name" value="pantethn_trn"/>
    <property type="match status" value="1"/>
</dbReference>
<keyword evidence="6 8" id="KW-0443">Lipid metabolism</keyword>
<dbReference type="SUPFAM" id="SSF56214">
    <property type="entry name" value="4'-phosphopantetheinyl transferase"/>
    <property type="match status" value="1"/>
</dbReference>
<dbReference type="InterPro" id="IPR008278">
    <property type="entry name" value="4-PPantetheinyl_Trfase_dom"/>
</dbReference>
<protein>
    <recommendedName>
        <fullName evidence="8">Holo-[acyl-carrier-protein] synthase</fullName>
        <shortName evidence="8">Holo-ACP synthase</shortName>
        <ecNumber evidence="8">2.7.8.7</ecNumber>
    </recommendedName>
    <alternativeName>
        <fullName evidence="8">4'-phosphopantetheinyl transferase AcpS</fullName>
    </alternativeName>
</protein>
<feature type="domain" description="4'-phosphopantetheinyl transferase" evidence="9">
    <location>
        <begin position="6"/>
        <end position="98"/>
    </location>
</feature>
<dbReference type="InterPro" id="IPR037143">
    <property type="entry name" value="4-PPantetheinyl_Trfase_dom_sf"/>
</dbReference>
<keyword evidence="2 8" id="KW-0808">Transferase</keyword>
<dbReference type="AlphaFoldDB" id="W8TD14"/>
<reference evidence="10 11" key="1">
    <citation type="journal article" date="2014" name="Genome Announc.">
        <title>Complete Genome Sequence of Amino Acid-Utilizing Eubacterium acidaminophilum al-2 (DSM 3953).</title>
        <authorList>
            <person name="Poehlein A."/>
            <person name="Andreesen J.R."/>
            <person name="Daniel R."/>
        </authorList>
    </citation>
    <scope>NUCLEOTIDE SEQUENCE [LARGE SCALE GENOMIC DNA]</scope>
    <source>
        <strain evidence="10 11">DSM 3953</strain>
    </source>
</reference>
<dbReference type="InterPro" id="IPR004568">
    <property type="entry name" value="Ppantetheine-prot_Trfase_dom"/>
</dbReference>
<evidence type="ECO:0000256" key="5">
    <source>
        <dbReference type="ARBA" id="ARBA00022842"/>
    </source>
</evidence>
<dbReference type="STRING" id="1286171.EAL2_c03950"/>
<comment type="catalytic activity">
    <reaction evidence="8">
        <text>apo-[ACP] + CoA = holo-[ACP] + adenosine 3',5'-bisphosphate + H(+)</text>
        <dbReference type="Rhea" id="RHEA:12068"/>
        <dbReference type="Rhea" id="RHEA-COMP:9685"/>
        <dbReference type="Rhea" id="RHEA-COMP:9690"/>
        <dbReference type="ChEBI" id="CHEBI:15378"/>
        <dbReference type="ChEBI" id="CHEBI:29999"/>
        <dbReference type="ChEBI" id="CHEBI:57287"/>
        <dbReference type="ChEBI" id="CHEBI:58343"/>
        <dbReference type="ChEBI" id="CHEBI:64479"/>
        <dbReference type="EC" id="2.7.8.7"/>
    </reaction>
</comment>
<evidence type="ECO:0000259" key="9">
    <source>
        <dbReference type="Pfam" id="PF01648"/>
    </source>
</evidence>
<evidence type="ECO:0000313" key="11">
    <source>
        <dbReference type="Proteomes" id="UP000019591"/>
    </source>
</evidence>
<keyword evidence="11" id="KW-1185">Reference proteome</keyword>
<dbReference type="GO" id="GO:0006633">
    <property type="term" value="P:fatty acid biosynthetic process"/>
    <property type="evidence" value="ECO:0007669"/>
    <property type="project" value="UniProtKB-UniRule"/>
</dbReference>
<comment type="similarity">
    <text evidence="8">Belongs to the P-Pant transferase superfamily. AcpS family.</text>
</comment>
<evidence type="ECO:0000256" key="7">
    <source>
        <dbReference type="ARBA" id="ARBA00023160"/>
    </source>
</evidence>
<evidence type="ECO:0000256" key="2">
    <source>
        <dbReference type="ARBA" id="ARBA00022679"/>
    </source>
</evidence>
<dbReference type="eggNOG" id="COG0736">
    <property type="taxonomic scope" value="Bacteria"/>
</dbReference>
<keyword evidence="5 8" id="KW-0460">Magnesium</keyword>
<comment type="cofactor">
    <cofactor evidence="8">
        <name>Mg(2+)</name>
        <dbReference type="ChEBI" id="CHEBI:18420"/>
    </cofactor>
</comment>
<dbReference type="GO" id="GO:0008897">
    <property type="term" value="F:holo-[acyl-carrier-protein] synthase activity"/>
    <property type="evidence" value="ECO:0007669"/>
    <property type="project" value="UniProtKB-UniRule"/>
</dbReference>
<dbReference type="HOGENOM" id="CLU_089696_0_2_9"/>
<dbReference type="EC" id="2.7.8.7" evidence="8"/>
<dbReference type="Pfam" id="PF01648">
    <property type="entry name" value="ACPS"/>
    <property type="match status" value="1"/>
</dbReference>
<comment type="function">
    <text evidence="8">Transfers the 4'-phosphopantetheine moiety from coenzyme A to a Ser of acyl-carrier-protein.</text>
</comment>
<keyword evidence="3 8" id="KW-0479">Metal-binding</keyword>
<keyword evidence="4 8" id="KW-0276">Fatty acid metabolism</keyword>
<dbReference type="InterPro" id="IPR002582">
    <property type="entry name" value="ACPS"/>
</dbReference>
<comment type="subcellular location">
    <subcellularLocation>
        <location evidence="8">Cytoplasm</location>
    </subcellularLocation>
</comment>